<accession>A0AAJ0A5Z2</accession>
<evidence type="ECO:0000313" key="1">
    <source>
        <dbReference type="EMBL" id="KAK1656528.1"/>
    </source>
</evidence>
<organism evidence="1 2">
    <name type="scientific">Colletotrichum godetiae</name>
    <dbReference type="NCBI Taxonomy" id="1209918"/>
    <lineage>
        <taxon>Eukaryota</taxon>
        <taxon>Fungi</taxon>
        <taxon>Dikarya</taxon>
        <taxon>Ascomycota</taxon>
        <taxon>Pezizomycotina</taxon>
        <taxon>Sordariomycetes</taxon>
        <taxon>Hypocreomycetidae</taxon>
        <taxon>Glomerellales</taxon>
        <taxon>Glomerellaceae</taxon>
        <taxon>Colletotrichum</taxon>
        <taxon>Colletotrichum acutatum species complex</taxon>
    </lineage>
</organism>
<gene>
    <name evidence="1" type="ORF">BDP55DRAFT_722097</name>
</gene>
<dbReference type="AlphaFoldDB" id="A0AAJ0A5Z2"/>
<protein>
    <recommendedName>
        <fullName evidence="3">O-methyltransferase domain-containing protein</fullName>
    </recommendedName>
</protein>
<name>A0AAJ0A5Z2_9PEZI</name>
<comment type="caution">
    <text evidence="1">The sequence shown here is derived from an EMBL/GenBank/DDBJ whole genome shotgun (WGS) entry which is preliminary data.</text>
</comment>
<evidence type="ECO:0008006" key="3">
    <source>
        <dbReference type="Google" id="ProtNLM"/>
    </source>
</evidence>
<reference evidence="1" key="1">
    <citation type="submission" date="2021-06" db="EMBL/GenBank/DDBJ databases">
        <title>Comparative genomics, transcriptomics and evolutionary studies reveal genomic signatures of adaptation to plant cell wall in hemibiotrophic fungi.</title>
        <authorList>
            <consortium name="DOE Joint Genome Institute"/>
            <person name="Baroncelli R."/>
            <person name="Diaz J.F."/>
            <person name="Benocci T."/>
            <person name="Peng M."/>
            <person name="Battaglia E."/>
            <person name="Haridas S."/>
            <person name="Andreopoulos W."/>
            <person name="Labutti K."/>
            <person name="Pangilinan J."/>
            <person name="Floch G.L."/>
            <person name="Makela M.R."/>
            <person name="Henrissat B."/>
            <person name="Grigoriev I.V."/>
            <person name="Crouch J.A."/>
            <person name="De Vries R.P."/>
            <person name="Sukno S.A."/>
            <person name="Thon M.R."/>
        </authorList>
    </citation>
    <scope>NUCLEOTIDE SEQUENCE</scope>
    <source>
        <strain evidence="1">CBS 193.32</strain>
    </source>
</reference>
<dbReference type="RefSeq" id="XP_060421292.1">
    <property type="nucleotide sequence ID" value="XM_060578553.1"/>
</dbReference>
<dbReference type="EMBL" id="JAHMHR010000161">
    <property type="protein sequence ID" value="KAK1656528.1"/>
    <property type="molecule type" value="Genomic_DNA"/>
</dbReference>
<sequence>MGIRSVVKWLNLSKWKKTKEKGLHTSSHEGDFVGCDSDPCYVTGVIHAGNDSVGPLAPITGVYDFSWIANASKLSVADRVLLVDVGGGSGRAAQAICESTDLSLARRMLGNKEPVISKVDESGTLPGWTLMLIEMHKRTSELP</sequence>
<keyword evidence="2" id="KW-1185">Reference proteome</keyword>
<dbReference type="GeneID" id="85463079"/>
<evidence type="ECO:0000313" key="2">
    <source>
        <dbReference type="Proteomes" id="UP001224890"/>
    </source>
</evidence>
<proteinExistence type="predicted"/>
<dbReference type="Proteomes" id="UP001224890">
    <property type="component" value="Unassembled WGS sequence"/>
</dbReference>